<evidence type="ECO:0000256" key="3">
    <source>
        <dbReference type="ARBA" id="ARBA00022475"/>
    </source>
</evidence>
<evidence type="ECO:0000256" key="10">
    <source>
        <dbReference type="SAM" id="Phobius"/>
    </source>
</evidence>
<feature type="transmembrane region" description="Helical" evidence="10">
    <location>
        <begin position="343"/>
        <end position="365"/>
    </location>
</feature>
<dbReference type="GO" id="GO:0005886">
    <property type="term" value="C:plasma membrane"/>
    <property type="evidence" value="ECO:0007669"/>
    <property type="project" value="UniProtKB-SubCell"/>
</dbReference>
<keyword evidence="8 10" id="KW-1133">Transmembrane helix</keyword>
<dbReference type="PANTHER" id="PTHR24221:SF654">
    <property type="entry name" value="ATP-BINDING CASSETTE SUB-FAMILY B MEMBER 6"/>
    <property type="match status" value="1"/>
</dbReference>
<evidence type="ECO:0000313" key="14">
    <source>
        <dbReference type="Proteomes" id="UP000198943"/>
    </source>
</evidence>
<keyword evidence="4 10" id="KW-0812">Transmembrane</keyword>
<dbReference type="AlphaFoldDB" id="A0A1G6NIW9"/>
<dbReference type="PANTHER" id="PTHR24221">
    <property type="entry name" value="ATP-BINDING CASSETTE SUB-FAMILY B"/>
    <property type="match status" value="1"/>
</dbReference>
<evidence type="ECO:0000256" key="5">
    <source>
        <dbReference type="ARBA" id="ARBA00022741"/>
    </source>
</evidence>
<dbReference type="GO" id="GO:0140359">
    <property type="term" value="F:ABC-type transporter activity"/>
    <property type="evidence" value="ECO:0007669"/>
    <property type="project" value="InterPro"/>
</dbReference>
<dbReference type="InterPro" id="IPR017871">
    <property type="entry name" value="ABC_transporter-like_CS"/>
</dbReference>
<dbReference type="NCBIfam" id="TIGR03797">
    <property type="entry name" value="NHLM_micro_ABC2"/>
    <property type="match status" value="1"/>
</dbReference>
<keyword evidence="6" id="KW-0645">Protease</keyword>
<keyword evidence="2" id="KW-0813">Transport</keyword>
<keyword evidence="9 10" id="KW-0472">Membrane</keyword>
<proteinExistence type="predicted"/>
<dbReference type="Proteomes" id="UP000198943">
    <property type="component" value="Unassembled WGS sequence"/>
</dbReference>
<evidence type="ECO:0000259" key="12">
    <source>
        <dbReference type="PROSITE" id="PS50929"/>
    </source>
</evidence>
<keyword evidence="6" id="KW-0378">Hydrolase</keyword>
<dbReference type="PROSITE" id="PS00211">
    <property type="entry name" value="ABC_TRANSPORTER_1"/>
    <property type="match status" value="1"/>
</dbReference>
<dbReference type="GO" id="GO:0008234">
    <property type="term" value="F:cysteine-type peptidase activity"/>
    <property type="evidence" value="ECO:0007669"/>
    <property type="project" value="UniProtKB-KW"/>
</dbReference>
<dbReference type="InterPro" id="IPR022515">
    <property type="entry name" value="NHPM_micro_ABC2"/>
</dbReference>
<dbReference type="GO" id="GO:0005524">
    <property type="term" value="F:ATP binding"/>
    <property type="evidence" value="ECO:0007669"/>
    <property type="project" value="UniProtKB-KW"/>
</dbReference>
<accession>A0A1G6NIW9</accession>
<dbReference type="InterPro" id="IPR003593">
    <property type="entry name" value="AAA+_ATPase"/>
</dbReference>
<feature type="domain" description="ABC transporter" evidence="11">
    <location>
        <begin position="671"/>
        <end position="903"/>
    </location>
</feature>
<dbReference type="FunFam" id="3.40.50.300:FF:000299">
    <property type="entry name" value="ABC transporter ATP-binding protein/permease"/>
    <property type="match status" value="1"/>
</dbReference>
<dbReference type="SUPFAM" id="SSF90123">
    <property type="entry name" value="ABC transporter transmembrane region"/>
    <property type="match status" value="1"/>
</dbReference>
<dbReference type="SUPFAM" id="SSF52540">
    <property type="entry name" value="P-loop containing nucleoside triphosphate hydrolases"/>
    <property type="match status" value="1"/>
</dbReference>
<organism evidence="13 14">
    <name type="scientific">Succiniclasticum ruminis</name>
    <dbReference type="NCBI Taxonomy" id="40841"/>
    <lineage>
        <taxon>Bacteria</taxon>
        <taxon>Bacillati</taxon>
        <taxon>Bacillota</taxon>
        <taxon>Negativicutes</taxon>
        <taxon>Acidaminococcales</taxon>
        <taxon>Acidaminococcaceae</taxon>
        <taxon>Succiniclasticum</taxon>
    </lineage>
</organism>
<evidence type="ECO:0000256" key="9">
    <source>
        <dbReference type="ARBA" id="ARBA00023136"/>
    </source>
</evidence>
<sequence>MKLIAGERFRLHDDNTYIKLVSGKLEAYAVTRKKQSFRQIFLTEITPGQAAFPSMDEFEQIDVLIYAVEDSELTETALAEATAEELLPLMRQWFAALISLPWLRLLADKGDEVLRKWADGSVLAGHGQDPEALLEDFADNEGIFAMLLGVRFSAQDKRLSMQMESRAKQKTRLVNETISELLGETVAPEEETGSGNTALEDAVFIVRCAAQALKMPFGSIQMAPEMVRKLDQLGLLHRLVEKGGMQMRLVRLQPDWYTGDSGVLLGFFGEKKELVAFVPETPVRYRMMSRERPEGIPVTDAIAKEINTDAFLCYPGLPARKISTSEFLRFMVRQCWKQDWRTILAVSLAAGLIPLLTPIVTETIFKDIIPILDRKGLATVTQVVMVAGFTTATLNTVRSVALLRLSTSADMNVKPALISRVLSLPVNFFRTLQTGELASRILGLEQVIQLMSEEIVGVIFSFLFSFWSLALMCYYSVKLTAISVVIWAIYLFAVWLIMSRLVRAQRKMTTAKNRTQGILQEIFTGLVKFRVRGAEEQAYHLWGERFSEEWKWNYKSRWLKNYNSIITAVQPVLLSLVLYYFAFREMGETMSQGTGNVVTDALGAGEAMTAATFIAFQAAYTAFNTSLNAVIPAAESVSVVKPILENIQPILDVAPESSDERPDADVISGAIEVRDLRFAYGPGMPEVLKGISFRIGAGEHVAIVGKSGCGKSTLIRLLLGFEKPLGGAVYYDGQNLAEMNAASVRSQLGVVLQNGQLMTGDIYRNIIGINDLTLDDAWAAAEAAGIADDIREMPMQMQTIVSEGSTNISGGQRQRILIARALAMKPSVIICDEATSALDNRTQAIVSRSLDKLKATRIVVAHRLSTIRNADRIIVLDQGRVAESGTFDELLKQNGIFASMVKRQVS</sequence>
<dbReference type="Gene3D" id="3.40.50.300">
    <property type="entry name" value="P-loop containing nucleotide triphosphate hydrolases"/>
    <property type="match status" value="1"/>
</dbReference>
<feature type="domain" description="ABC transmembrane type-1" evidence="12">
    <location>
        <begin position="343"/>
        <end position="637"/>
    </location>
</feature>
<evidence type="ECO:0000256" key="6">
    <source>
        <dbReference type="ARBA" id="ARBA00022807"/>
    </source>
</evidence>
<keyword evidence="3" id="KW-1003">Cell membrane</keyword>
<keyword evidence="6" id="KW-0788">Thiol protease</keyword>
<dbReference type="InterPro" id="IPR036640">
    <property type="entry name" value="ABC1_TM_sf"/>
</dbReference>
<evidence type="ECO:0000256" key="7">
    <source>
        <dbReference type="ARBA" id="ARBA00022840"/>
    </source>
</evidence>
<dbReference type="OrthoDB" id="9771903at2"/>
<name>A0A1G6NIW9_9FIRM</name>
<keyword evidence="14" id="KW-1185">Reference proteome</keyword>
<dbReference type="GO" id="GO:0034040">
    <property type="term" value="F:ATPase-coupled lipid transmembrane transporter activity"/>
    <property type="evidence" value="ECO:0007669"/>
    <property type="project" value="TreeGrafter"/>
</dbReference>
<dbReference type="Pfam" id="PF00664">
    <property type="entry name" value="ABC_membrane"/>
    <property type="match status" value="1"/>
</dbReference>
<protein>
    <submittedName>
        <fullName evidence="13">ATP-binding cassette, subfamily C</fullName>
    </submittedName>
</protein>
<dbReference type="PROSITE" id="PS50893">
    <property type="entry name" value="ABC_TRANSPORTER_2"/>
    <property type="match status" value="1"/>
</dbReference>
<evidence type="ECO:0000256" key="8">
    <source>
        <dbReference type="ARBA" id="ARBA00022989"/>
    </source>
</evidence>
<evidence type="ECO:0000259" key="11">
    <source>
        <dbReference type="PROSITE" id="PS50893"/>
    </source>
</evidence>
<dbReference type="Gene3D" id="1.20.1560.10">
    <property type="entry name" value="ABC transporter type 1, transmembrane domain"/>
    <property type="match status" value="1"/>
</dbReference>
<keyword evidence="7 13" id="KW-0067">ATP-binding</keyword>
<dbReference type="InterPro" id="IPR027417">
    <property type="entry name" value="P-loop_NTPase"/>
</dbReference>
<feature type="transmembrane region" description="Helical" evidence="10">
    <location>
        <begin position="377"/>
        <end position="397"/>
    </location>
</feature>
<gene>
    <name evidence="13" type="ORF">SAMN04487864_11419</name>
</gene>
<dbReference type="Pfam" id="PF00005">
    <property type="entry name" value="ABC_tran"/>
    <property type="match status" value="1"/>
</dbReference>
<dbReference type="SMART" id="SM00382">
    <property type="entry name" value="AAA"/>
    <property type="match status" value="1"/>
</dbReference>
<feature type="transmembrane region" description="Helical" evidence="10">
    <location>
        <begin position="561"/>
        <end position="582"/>
    </location>
</feature>
<feature type="transmembrane region" description="Helical" evidence="10">
    <location>
        <begin position="455"/>
        <end position="477"/>
    </location>
</feature>
<dbReference type="InterPro" id="IPR039421">
    <property type="entry name" value="Type_1_exporter"/>
</dbReference>
<dbReference type="GO" id="GO:0016887">
    <property type="term" value="F:ATP hydrolysis activity"/>
    <property type="evidence" value="ECO:0007669"/>
    <property type="project" value="InterPro"/>
</dbReference>
<dbReference type="InterPro" id="IPR003439">
    <property type="entry name" value="ABC_transporter-like_ATP-bd"/>
</dbReference>
<evidence type="ECO:0000313" key="13">
    <source>
        <dbReference type="EMBL" id="SDC67872.1"/>
    </source>
</evidence>
<comment type="subcellular location">
    <subcellularLocation>
        <location evidence="1">Cell membrane</location>
        <topology evidence="1">Multi-pass membrane protein</topology>
    </subcellularLocation>
</comment>
<feature type="transmembrane region" description="Helical" evidence="10">
    <location>
        <begin position="483"/>
        <end position="502"/>
    </location>
</feature>
<dbReference type="RefSeq" id="WP_093730941.1">
    <property type="nucleotide sequence ID" value="NZ_FMYW01000014.1"/>
</dbReference>
<dbReference type="EMBL" id="FMYW01000014">
    <property type="protein sequence ID" value="SDC67872.1"/>
    <property type="molecule type" value="Genomic_DNA"/>
</dbReference>
<keyword evidence="5" id="KW-0547">Nucleotide-binding</keyword>
<evidence type="ECO:0000256" key="2">
    <source>
        <dbReference type="ARBA" id="ARBA00022448"/>
    </source>
</evidence>
<dbReference type="InterPro" id="IPR011527">
    <property type="entry name" value="ABC1_TM_dom"/>
</dbReference>
<dbReference type="PROSITE" id="PS50929">
    <property type="entry name" value="ABC_TM1F"/>
    <property type="match status" value="1"/>
</dbReference>
<evidence type="ECO:0000256" key="4">
    <source>
        <dbReference type="ARBA" id="ARBA00022692"/>
    </source>
</evidence>
<evidence type="ECO:0000256" key="1">
    <source>
        <dbReference type="ARBA" id="ARBA00004651"/>
    </source>
</evidence>
<reference evidence="14" key="1">
    <citation type="submission" date="2016-10" db="EMBL/GenBank/DDBJ databases">
        <authorList>
            <person name="Varghese N."/>
            <person name="Submissions S."/>
        </authorList>
    </citation>
    <scope>NUCLEOTIDE SEQUENCE [LARGE SCALE GENOMIC DNA]</scope>
    <source>
        <strain evidence="14">DSM 11005</strain>
    </source>
</reference>